<accession>K9XTU3</accession>
<dbReference type="RefSeq" id="WP_015193167.1">
    <property type="nucleotide sequence ID" value="NC_019748.1"/>
</dbReference>
<dbReference type="AlphaFoldDB" id="K9XTU3"/>
<keyword evidence="1" id="KW-0472">Membrane</keyword>
<evidence type="ECO:0000313" key="3">
    <source>
        <dbReference type="Proteomes" id="UP000010473"/>
    </source>
</evidence>
<keyword evidence="1" id="KW-1133">Transmembrane helix</keyword>
<proteinExistence type="predicted"/>
<dbReference type="OrthoDB" id="583606at2"/>
<keyword evidence="3" id="KW-1185">Reference proteome</keyword>
<name>K9XTU3_STAC7</name>
<evidence type="ECO:0000313" key="2">
    <source>
        <dbReference type="EMBL" id="AFZ35496.1"/>
    </source>
</evidence>
<evidence type="ECO:0000256" key="1">
    <source>
        <dbReference type="SAM" id="Phobius"/>
    </source>
</evidence>
<dbReference type="KEGG" id="scs:Sta7437_1942"/>
<keyword evidence="1" id="KW-0812">Transmembrane</keyword>
<organism evidence="2 3">
    <name type="scientific">Stanieria cyanosphaera (strain ATCC 29371 / PCC 7437)</name>
    <dbReference type="NCBI Taxonomy" id="111780"/>
    <lineage>
        <taxon>Bacteria</taxon>
        <taxon>Bacillati</taxon>
        <taxon>Cyanobacteriota</taxon>
        <taxon>Cyanophyceae</taxon>
        <taxon>Pleurocapsales</taxon>
        <taxon>Dermocarpellaceae</taxon>
        <taxon>Stanieria</taxon>
    </lineage>
</organism>
<gene>
    <name evidence="2" type="ordered locus">Sta7437_1942</name>
</gene>
<dbReference type="EMBL" id="CP003653">
    <property type="protein sequence ID" value="AFZ35496.1"/>
    <property type="molecule type" value="Genomic_DNA"/>
</dbReference>
<sequence>MLALSLVSLGIATGAIYISYKIQDDVFKVAMNSTALLFFVITLICSPWLLKMIVATIPLIFIRLNPWFMEKMN</sequence>
<dbReference type="eggNOG" id="ENOG5030SQ9">
    <property type="taxonomic scope" value="Bacteria"/>
</dbReference>
<protein>
    <submittedName>
        <fullName evidence="2">Uncharacterized protein</fullName>
    </submittedName>
</protein>
<reference evidence="3" key="1">
    <citation type="journal article" date="2013" name="Proc. Natl. Acad. Sci. U.S.A.">
        <title>Improving the coverage of the cyanobacterial phylum using diversity-driven genome sequencing.</title>
        <authorList>
            <person name="Shih P.M."/>
            <person name="Wu D."/>
            <person name="Latifi A."/>
            <person name="Axen S.D."/>
            <person name="Fewer D.P."/>
            <person name="Talla E."/>
            <person name="Calteau A."/>
            <person name="Cai F."/>
            <person name="Tandeau de Marsac N."/>
            <person name="Rippka R."/>
            <person name="Herdman M."/>
            <person name="Sivonen K."/>
            <person name="Coursin T."/>
            <person name="Laurent T."/>
            <person name="Goodwin L."/>
            <person name="Nolan M."/>
            <person name="Davenport K.W."/>
            <person name="Han C.S."/>
            <person name="Rubin E.M."/>
            <person name="Eisen J.A."/>
            <person name="Woyke T."/>
            <person name="Gugger M."/>
            <person name="Kerfeld C.A."/>
        </authorList>
    </citation>
    <scope>NUCLEOTIDE SEQUENCE [LARGE SCALE GENOMIC DNA]</scope>
    <source>
        <strain evidence="3">ATCC 29371 / PCC 7437</strain>
    </source>
</reference>
<dbReference type="Proteomes" id="UP000010473">
    <property type="component" value="Chromosome"/>
</dbReference>
<feature type="transmembrane region" description="Helical" evidence="1">
    <location>
        <begin position="38"/>
        <end position="62"/>
    </location>
</feature>
<dbReference type="HOGENOM" id="CLU_196744_0_0_3"/>